<feature type="compositionally biased region" description="Low complexity" evidence="9">
    <location>
        <begin position="120"/>
        <end position="133"/>
    </location>
</feature>
<evidence type="ECO:0000256" key="9">
    <source>
        <dbReference type="SAM" id="MobiDB-lite"/>
    </source>
</evidence>
<keyword evidence="7" id="KW-0539">Nucleus</keyword>
<evidence type="ECO:0000256" key="5">
    <source>
        <dbReference type="ARBA" id="ARBA00022895"/>
    </source>
</evidence>
<dbReference type="InterPro" id="IPR018856">
    <property type="entry name" value="Stn1_N"/>
</dbReference>
<dbReference type="InterPro" id="IPR040260">
    <property type="entry name" value="RFA2-like"/>
</dbReference>
<dbReference type="GO" id="GO:0003677">
    <property type="term" value="F:DNA binding"/>
    <property type="evidence" value="ECO:0007669"/>
    <property type="project" value="UniProtKB-KW"/>
</dbReference>
<dbReference type="PANTHER" id="PTHR13989:SF33">
    <property type="entry name" value="CST COMPLEX SUBUNIT STN1"/>
    <property type="match status" value="1"/>
</dbReference>
<evidence type="ECO:0000256" key="8">
    <source>
        <dbReference type="ARBA" id="ARBA00030039"/>
    </source>
</evidence>
<keyword evidence="12" id="KW-1185">Reference proteome</keyword>
<feature type="region of interest" description="Disordered" evidence="9">
    <location>
        <begin position="114"/>
        <end position="133"/>
    </location>
</feature>
<dbReference type="EMBL" id="FUEG01000001">
    <property type="protein sequence ID" value="SJK98605.1"/>
    <property type="molecule type" value="Genomic_DNA"/>
</dbReference>
<dbReference type="GO" id="GO:0000781">
    <property type="term" value="C:chromosome, telomeric region"/>
    <property type="evidence" value="ECO:0007669"/>
    <property type="project" value="UniProtKB-SubCell"/>
</dbReference>
<dbReference type="Pfam" id="PF10451">
    <property type="entry name" value="Stn1"/>
    <property type="match status" value="1"/>
</dbReference>
<comment type="subcellular location">
    <subcellularLocation>
        <location evidence="2">Chromosome</location>
        <location evidence="2">Telomere</location>
    </subcellularLocation>
    <subcellularLocation>
        <location evidence="1">Nucleus</location>
    </subcellularLocation>
</comment>
<evidence type="ECO:0000259" key="10">
    <source>
        <dbReference type="Pfam" id="PF10451"/>
    </source>
</evidence>
<evidence type="ECO:0000256" key="1">
    <source>
        <dbReference type="ARBA" id="ARBA00004123"/>
    </source>
</evidence>
<dbReference type="OrthoDB" id="77828at2759"/>
<dbReference type="AlphaFoldDB" id="A0A284QQ64"/>
<evidence type="ECO:0000256" key="7">
    <source>
        <dbReference type="ARBA" id="ARBA00023242"/>
    </source>
</evidence>
<reference evidence="12" key="1">
    <citation type="journal article" date="2017" name="Nat. Ecol. Evol.">
        <title>Genome expansion and lineage-specific genetic innovations in the forest pathogenic fungi Armillaria.</title>
        <authorList>
            <person name="Sipos G."/>
            <person name="Prasanna A.N."/>
            <person name="Walter M.C."/>
            <person name="O'Connor E."/>
            <person name="Balint B."/>
            <person name="Krizsan K."/>
            <person name="Kiss B."/>
            <person name="Hess J."/>
            <person name="Varga T."/>
            <person name="Slot J."/>
            <person name="Riley R."/>
            <person name="Boka B."/>
            <person name="Rigling D."/>
            <person name="Barry K."/>
            <person name="Lee J."/>
            <person name="Mihaltcheva S."/>
            <person name="LaButti K."/>
            <person name="Lipzen A."/>
            <person name="Waldron R."/>
            <person name="Moloney N.M."/>
            <person name="Sperisen C."/>
            <person name="Kredics L."/>
            <person name="Vagvoelgyi C."/>
            <person name="Patrignani A."/>
            <person name="Fitzpatrick D."/>
            <person name="Nagy I."/>
            <person name="Doyle S."/>
            <person name="Anderson J.B."/>
            <person name="Grigoriev I.V."/>
            <person name="Gueldener U."/>
            <person name="Muensterkoetter M."/>
            <person name="Nagy L.G."/>
        </authorList>
    </citation>
    <scope>NUCLEOTIDE SEQUENCE [LARGE SCALE GENOMIC DNA]</scope>
    <source>
        <strain evidence="12">C18/9</strain>
    </source>
</reference>
<gene>
    <name evidence="11" type="ORF">ARMOST_01873</name>
</gene>
<evidence type="ECO:0000256" key="2">
    <source>
        <dbReference type="ARBA" id="ARBA00004574"/>
    </source>
</evidence>
<proteinExistence type="predicted"/>
<organism evidence="11 12">
    <name type="scientific">Armillaria ostoyae</name>
    <name type="common">Armillaria root rot fungus</name>
    <dbReference type="NCBI Taxonomy" id="47428"/>
    <lineage>
        <taxon>Eukaryota</taxon>
        <taxon>Fungi</taxon>
        <taxon>Dikarya</taxon>
        <taxon>Basidiomycota</taxon>
        <taxon>Agaricomycotina</taxon>
        <taxon>Agaricomycetes</taxon>
        <taxon>Agaricomycetidae</taxon>
        <taxon>Agaricales</taxon>
        <taxon>Marasmiineae</taxon>
        <taxon>Physalacriaceae</taxon>
        <taxon>Armillaria</taxon>
    </lineage>
</organism>
<feature type="domain" description="CST complex subunit Stn1 N-terminal" evidence="10">
    <location>
        <begin position="50"/>
        <end position="184"/>
    </location>
</feature>
<keyword evidence="4" id="KW-0158">Chromosome</keyword>
<dbReference type="InterPro" id="IPR012340">
    <property type="entry name" value="NA-bd_OB-fold"/>
</dbReference>
<accession>A0A284QQ64</accession>
<keyword evidence="6" id="KW-0238">DNA-binding</keyword>
<evidence type="ECO:0000256" key="3">
    <source>
        <dbReference type="ARBA" id="ARBA00017411"/>
    </source>
</evidence>
<feature type="compositionally biased region" description="Polar residues" evidence="9">
    <location>
        <begin position="1"/>
        <end position="10"/>
    </location>
</feature>
<feature type="compositionally biased region" description="Polar residues" evidence="9">
    <location>
        <begin position="225"/>
        <end position="237"/>
    </location>
</feature>
<protein>
    <recommendedName>
        <fullName evidence="3">CST complex subunit STN1</fullName>
    </recommendedName>
    <alternativeName>
        <fullName evidence="8">Suppressor of cdc thirteen homolog</fullName>
    </alternativeName>
</protein>
<dbReference type="SUPFAM" id="SSF50249">
    <property type="entry name" value="Nucleic acid-binding proteins"/>
    <property type="match status" value="1"/>
</dbReference>
<dbReference type="PANTHER" id="PTHR13989">
    <property type="entry name" value="REPLICATION PROTEIN A-RELATED"/>
    <property type="match status" value="1"/>
</dbReference>
<name>A0A284QQ64_ARMOS</name>
<evidence type="ECO:0000256" key="4">
    <source>
        <dbReference type="ARBA" id="ARBA00022454"/>
    </source>
</evidence>
<feature type="region of interest" description="Disordered" evidence="9">
    <location>
        <begin position="1"/>
        <end position="23"/>
    </location>
</feature>
<dbReference type="OMA" id="WEWILTS"/>
<evidence type="ECO:0000313" key="12">
    <source>
        <dbReference type="Proteomes" id="UP000219338"/>
    </source>
</evidence>
<dbReference type="GO" id="GO:0005634">
    <property type="term" value="C:nucleus"/>
    <property type="evidence" value="ECO:0007669"/>
    <property type="project" value="UniProtKB-SubCell"/>
</dbReference>
<dbReference type="Gene3D" id="2.40.50.140">
    <property type="entry name" value="Nucleic acid-binding proteins"/>
    <property type="match status" value="1"/>
</dbReference>
<feature type="region of interest" description="Disordered" evidence="9">
    <location>
        <begin position="223"/>
        <end position="246"/>
    </location>
</feature>
<dbReference type="STRING" id="47428.A0A284QQ64"/>
<keyword evidence="5" id="KW-0779">Telomere</keyword>
<dbReference type="Proteomes" id="UP000219338">
    <property type="component" value="Unassembled WGS sequence"/>
</dbReference>
<sequence length="520" mass="58243">MSAPSSSSLFLTPRKKTATPTDVQPAASASTLDAIHDWCVMQEEAATVFCFVRDIHAMTQTMVKDKNFFWIGKVPCRRVNFVGMVVGVQDTGKRIKISVDDGTAVIDCVPSSVVPPTPASPSSSSKSASLPAPSTTIRIGHLVRVIGKVEERHDTKEIRFDSVEQCESFNNEPLHWQEVSSLHKTYYSSPEPFVIPSATNQTQNQDFVARMSQASIDAEPFSPIQEPQASRSSQSPQKFAHPSRLHSSQLTNNTFRLYLKYYMETLPHAPSHVVDMSDTDIELDATPRPRNHHLRMPSDMHGFTLSFLRRVPELSNMAKLVVHANIKRLRRKEREAAKASSQSLRKSQKPSREPLGPKKKQLFINALVDLMKEGSIVLWDGPNHPLSTASVPGPWKSTSTQYTSVSIDISSTTTTSTFMSVLQDHDDDGLSDPEPLEESYVPLTPQYTAEVVENAMVKMKALPLERQRPLHKKTITEFLRRTDDRWRSLGDWAVRDALELLRTEGRVRLTGPKGTWELCS</sequence>
<evidence type="ECO:0000313" key="11">
    <source>
        <dbReference type="EMBL" id="SJK98605.1"/>
    </source>
</evidence>
<feature type="region of interest" description="Disordered" evidence="9">
    <location>
        <begin position="332"/>
        <end position="358"/>
    </location>
</feature>
<evidence type="ECO:0000256" key="6">
    <source>
        <dbReference type="ARBA" id="ARBA00023125"/>
    </source>
</evidence>